<dbReference type="Proteomes" id="UP000235371">
    <property type="component" value="Unassembled WGS sequence"/>
</dbReference>
<dbReference type="AlphaFoldDB" id="A0A2J6SN79"/>
<evidence type="ECO:0000313" key="2">
    <source>
        <dbReference type="EMBL" id="PMD52203.1"/>
    </source>
</evidence>
<dbReference type="OrthoDB" id="3552888at2759"/>
<sequence>MKFTGILQVFLLFALLSLGLGASLPAGFSLRIARDGDYTVGKMGFKGEIGGHYFELNGTLQDVVAQAQKLHPGLQHNWTAPDLSKGPLPDGKSLEARQGTPIGRFCWPVAGQPWGAVYHTDLSAAIDALRSVFWNLCTFPPNACAPLSCTANTQLSVCNDNPWSIAVNCGNTLSEMALEINQNCNTWNGLTGGQQFNSMNYNLVVEYRGGC</sequence>
<evidence type="ECO:0008006" key="4">
    <source>
        <dbReference type="Google" id="ProtNLM"/>
    </source>
</evidence>
<name>A0A2J6SN79_9HELO</name>
<dbReference type="EMBL" id="KZ613912">
    <property type="protein sequence ID" value="PMD52203.1"/>
    <property type="molecule type" value="Genomic_DNA"/>
</dbReference>
<dbReference type="GeneID" id="36595634"/>
<reference evidence="2 3" key="1">
    <citation type="submission" date="2016-04" db="EMBL/GenBank/DDBJ databases">
        <title>A degradative enzymes factory behind the ericoid mycorrhizal symbiosis.</title>
        <authorList>
            <consortium name="DOE Joint Genome Institute"/>
            <person name="Martino E."/>
            <person name="Morin E."/>
            <person name="Grelet G."/>
            <person name="Kuo A."/>
            <person name="Kohler A."/>
            <person name="Daghino S."/>
            <person name="Barry K."/>
            <person name="Choi C."/>
            <person name="Cichocki N."/>
            <person name="Clum A."/>
            <person name="Copeland A."/>
            <person name="Hainaut M."/>
            <person name="Haridas S."/>
            <person name="Labutti K."/>
            <person name="Lindquist E."/>
            <person name="Lipzen A."/>
            <person name="Khouja H.-R."/>
            <person name="Murat C."/>
            <person name="Ohm R."/>
            <person name="Olson A."/>
            <person name="Spatafora J."/>
            <person name="Veneault-Fourrey C."/>
            <person name="Henrissat B."/>
            <person name="Grigoriev I."/>
            <person name="Martin F."/>
            <person name="Perotto S."/>
        </authorList>
    </citation>
    <scope>NUCLEOTIDE SEQUENCE [LARGE SCALE GENOMIC DNA]</scope>
    <source>
        <strain evidence="2 3">E</strain>
    </source>
</reference>
<protein>
    <recommendedName>
        <fullName evidence="4">LysM domain-containing protein</fullName>
    </recommendedName>
</protein>
<feature type="signal peptide" evidence="1">
    <location>
        <begin position="1"/>
        <end position="21"/>
    </location>
</feature>
<evidence type="ECO:0000313" key="3">
    <source>
        <dbReference type="Proteomes" id="UP000235371"/>
    </source>
</evidence>
<evidence type="ECO:0000256" key="1">
    <source>
        <dbReference type="SAM" id="SignalP"/>
    </source>
</evidence>
<dbReference type="InParanoid" id="A0A2J6SN79"/>
<keyword evidence="3" id="KW-1185">Reference proteome</keyword>
<keyword evidence="1" id="KW-0732">Signal</keyword>
<feature type="chain" id="PRO_5014453593" description="LysM domain-containing protein" evidence="1">
    <location>
        <begin position="22"/>
        <end position="211"/>
    </location>
</feature>
<dbReference type="RefSeq" id="XP_024729107.1">
    <property type="nucleotide sequence ID" value="XM_024887558.1"/>
</dbReference>
<proteinExistence type="predicted"/>
<accession>A0A2J6SN79</accession>
<gene>
    <name evidence="2" type="ORF">K444DRAFT_669824</name>
</gene>
<organism evidence="2 3">
    <name type="scientific">Hyaloscypha bicolor E</name>
    <dbReference type="NCBI Taxonomy" id="1095630"/>
    <lineage>
        <taxon>Eukaryota</taxon>
        <taxon>Fungi</taxon>
        <taxon>Dikarya</taxon>
        <taxon>Ascomycota</taxon>
        <taxon>Pezizomycotina</taxon>
        <taxon>Leotiomycetes</taxon>
        <taxon>Helotiales</taxon>
        <taxon>Hyaloscyphaceae</taxon>
        <taxon>Hyaloscypha</taxon>
        <taxon>Hyaloscypha bicolor</taxon>
    </lineage>
</organism>